<accession>A0A399SX05</accession>
<dbReference type="RefSeq" id="WP_119438384.1">
    <property type="nucleotide sequence ID" value="NZ_QWGR01000006.1"/>
</dbReference>
<keyword evidence="2" id="KW-1185">Reference proteome</keyword>
<reference evidence="1 2" key="1">
    <citation type="submission" date="2018-08" db="EMBL/GenBank/DDBJ databases">
        <title>Pallidiluteibacterium maritimus gen. nov., sp. nov., isolated from coastal sediment.</title>
        <authorList>
            <person name="Zhou L.Y."/>
        </authorList>
    </citation>
    <scope>NUCLEOTIDE SEQUENCE [LARGE SCALE GENOMIC DNA]</scope>
    <source>
        <strain evidence="1 2">XSD2</strain>
    </source>
</reference>
<organism evidence="1 2">
    <name type="scientific">Maribellus luteus</name>
    <dbReference type="NCBI Taxonomy" id="2305463"/>
    <lineage>
        <taxon>Bacteria</taxon>
        <taxon>Pseudomonadati</taxon>
        <taxon>Bacteroidota</taxon>
        <taxon>Bacteroidia</taxon>
        <taxon>Marinilabiliales</taxon>
        <taxon>Prolixibacteraceae</taxon>
        <taxon>Maribellus</taxon>
    </lineage>
</organism>
<sequence>MTKSFWILLITICFIACVDPHNKDFLENDLFKITLDKEGKLTELLDKKTGKNLLVPGHNISFLTIQQNGINYPVTSWKQSGEMLTFKFDGLAAEITTKVNSKTNYLTLEIVELNSKEPIEKVVLGPYNVLPSEKVGQSIGIAYNDSIAIGLMGLNLKSRGGFEILERERFGNAAKKAKTGASLTGFVRDRSTYRIVDNWEQKLGQAVPVNDRDAEIAGAKFALYCIPANELKNVVEEIILEEKLPHIKTNGVWNKVSNYSTSSKFIMPFNVSNIEACIDVAKKAGITCIYHGGIFETWGNFKVNEQNFPNGYQSVRECSDKAERVGINLGVHTLTNFITTNDPWVTPKPHPGLVLAGITELEKSISATDNELLLHDEQVRPAYHEPNLDKVNPNWREHKAVRIGDEIIEYSFSTANNQLVLKDCKRGAFGTKAVEHPKGEKVGRLVSHGYKVFFPDINLQDQMAKNLAIFFNEANLKRISFDGIEGGLITGHERYGSDRFVKVFFDNLNDPNIVANSSDVTHFGWHYFANESWGEPWTSHNFREAHLDHRLNVQKALKEDLLPRKMGQFSINEKTTKKDIEWVMGLCAGYDAGVDFYIEPNFEDINKDANSILSEIKKWEEARMKGVFSEEQKQQLRDPYTFYGLELAEDSVHLVFIESWIPEGKRDQETNKVNTLSSSILGNSSDAPVSFDYKHTNMTTEPGLPTSSVWEYICVGPKQKLQFVIRLPKTSKETVKGVFLKVGTQKRVIPFVLKPGDYVVNKGDDTYRHFSENHQIENEIVLSNGSLTVNEGLNLIEFDYQGTGRTAGPEMIVNFCTKSK</sequence>
<dbReference type="OrthoDB" id="2484068at2"/>
<name>A0A399SX05_9BACT</name>
<proteinExistence type="predicted"/>
<dbReference type="Proteomes" id="UP000265926">
    <property type="component" value="Unassembled WGS sequence"/>
</dbReference>
<evidence type="ECO:0000313" key="1">
    <source>
        <dbReference type="EMBL" id="RIJ48038.1"/>
    </source>
</evidence>
<evidence type="ECO:0000313" key="2">
    <source>
        <dbReference type="Proteomes" id="UP000265926"/>
    </source>
</evidence>
<dbReference type="AlphaFoldDB" id="A0A399SX05"/>
<comment type="caution">
    <text evidence="1">The sequence shown here is derived from an EMBL/GenBank/DDBJ whole genome shotgun (WGS) entry which is preliminary data.</text>
</comment>
<dbReference type="EMBL" id="QWGR01000006">
    <property type="protein sequence ID" value="RIJ48038.1"/>
    <property type="molecule type" value="Genomic_DNA"/>
</dbReference>
<gene>
    <name evidence="1" type="ORF">D1614_13055</name>
</gene>
<protein>
    <submittedName>
        <fullName evidence="1">Uncharacterized protein</fullName>
    </submittedName>
</protein>